<evidence type="ECO:0008006" key="3">
    <source>
        <dbReference type="Google" id="ProtNLM"/>
    </source>
</evidence>
<accession>A0A1E5T9K4</accession>
<organism evidence="1 2">
    <name type="scientific">Flavivirga aquatica</name>
    <dbReference type="NCBI Taxonomy" id="1849968"/>
    <lineage>
        <taxon>Bacteria</taxon>
        <taxon>Pseudomonadati</taxon>
        <taxon>Bacteroidota</taxon>
        <taxon>Flavobacteriia</taxon>
        <taxon>Flavobacteriales</taxon>
        <taxon>Flavobacteriaceae</taxon>
        <taxon>Flavivirga</taxon>
    </lineage>
</organism>
<keyword evidence="2" id="KW-1185">Reference proteome</keyword>
<dbReference type="OrthoDB" id="65842at2"/>
<evidence type="ECO:0000313" key="1">
    <source>
        <dbReference type="EMBL" id="OEK08059.1"/>
    </source>
</evidence>
<proteinExistence type="predicted"/>
<name>A0A1E5T9K4_9FLAO</name>
<dbReference type="EMBL" id="MDJD01000043">
    <property type="protein sequence ID" value="OEK08059.1"/>
    <property type="molecule type" value="Genomic_DNA"/>
</dbReference>
<dbReference type="RefSeq" id="WP_069830518.1">
    <property type="nucleotide sequence ID" value="NZ_MDJD01000043.1"/>
</dbReference>
<comment type="caution">
    <text evidence="1">The sequence shown here is derived from an EMBL/GenBank/DDBJ whole genome shotgun (WGS) entry which is preliminary data.</text>
</comment>
<sequence>MTEDKKELITNFSLKKITKEEFFKQFKVEKNIKDYILDSLNNAYANKKEDVLEHALLLYFNLNDFKFDNSNTELLGEILLEEWHNNHEDLAMIFQDMRDPRSIPFLEKAMNLNLEYLDYNDGESLIRKCAYALGDIDNSISWDKINSLLSSDNPIIRAAATEQLNRKQS</sequence>
<protein>
    <recommendedName>
        <fullName evidence="3">HEAT repeat domain-containing protein</fullName>
    </recommendedName>
</protein>
<evidence type="ECO:0000313" key="2">
    <source>
        <dbReference type="Proteomes" id="UP000095713"/>
    </source>
</evidence>
<reference evidence="1 2" key="1">
    <citation type="submission" date="2016-05" db="EMBL/GenBank/DDBJ databases">
        <title>Draft Genome Sequence of Algibacter sp. Strain SK-16 Isolated from the Surface Water of Aburatsubo Inlet.</title>
        <authorList>
            <person name="Wong S.-K."/>
            <person name="Yoshizawa S."/>
            <person name="Nakajima Y."/>
            <person name="Ogura Y."/>
            <person name="Tetsuya H."/>
            <person name="Hamasaki K."/>
        </authorList>
    </citation>
    <scope>NUCLEOTIDE SEQUENCE [LARGE SCALE GENOMIC DNA]</scope>
    <source>
        <strain evidence="1 2">SK-16</strain>
    </source>
</reference>
<dbReference type="AlphaFoldDB" id="A0A1E5T9K4"/>
<gene>
    <name evidence="1" type="ORF">A8C32_16525</name>
</gene>
<dbReference type="Proteomes" id="UP000095713">
    <property type="component" value="Unassembled WGS sequence"/>
</dbReference>